<dbReference type="InterPro" id="IPR003390">
    <property type="entry name" value="DNA_integrity_scan_DisA_N"/>
</dbReference>
<dbReference type="GO" id="GO:0106408">
    <property type="term" value="F:diadenylate cyclase activity"/>
    <property type="evidence" value="ECO:0007669"/>
    <property type="project" value="UniProtKB-EC"/>
</dbReference>
<keyword evidence="9 10" id="KW-0472">Membrane</keyword>
<keyword evidence="7 10" id="KW-0067">ATP-binding</keyword>
<organism evidence="12">
    <name type="scientific">Tuwongella immobilis</name>
    <dbReference type="NCBI Taxonomy" id="692036"/>
    <lineage>
        <taxon>Bacteria</taxon>
        <taxon>Pseudomonadati</taxon>
        <taxon>Planctomycetota</taxon>
        <taxon>Planctomycetia</taxon>
        <taxon>Gemmatales</taxon>
        <taxon>Gemmataceae</taxon>
        <taxon>Tuwongella</taxon>
    </lineage>
</organism>
<dbReference type="InParanoid" id="A0A6C2YSH0"/>
<dbReference type="PIRSF" id="PIRSF004793">
    <property type="entry name" value="UCP004793"/>
    <property type="match status" value="1"/>
</dbReference>
<dbReference type="HAMAP" id="MF_01499">
    <property type="entry name" value="DacA"/>
    <property type="match status" value="1"/>
</dbReference>
<keyword evidence="8 10" id="KW-1133">Transmembrane helix</keyword>
<dbReference type="EMBL" id="LR593887">
    <property type="protein sequence ID" value="VTS05197.1"/>
    <property type="molecule type" value="Genomic_DNA"/>
</dbReference>
<dbReference type="RefSeq" id="WP_162659060.1">
    <property type="nucleotide sequence ID" value="NZ_LR593887.1"/>
</dbReference>
<dbReference type="InterPro" id="IPR045585">
    <property type="entry name" value="CdaA_N"/>
</dbReference>
<feature type="domain" description="DAC" evidence="11">
    <location>
        <begin position="89"/>
        <end position="247"/>
    </location>
</feature>
<evidence type="ECO:0000256" key="9">
    <source>
        <dbReference type="ARBA" id="ARBA00023136"/>
    </source>
</evidence>
<dbReference type="SUPFAM" id="SSF143597">
    <property type="entry name" value="YojJ-like"/>
    <property type="match status" value="1"/>
</dbReference>
<dbReference type="GO" id="GO:0006171">
    <property type="term" value="P:cAMP biosynthetic process"/>
    <property type="evidence" value="ECO:0007669"/>
    <property type="project" value="InterPro"/>
</dbReference>
<evidence type="ECO:0000256" key="1">
    <source>
        <dbReference type="ARBA" id="ARBA00000877"/>
    </source>
</evidence>
<evidence type="ECO:0000256" key="5">
    <source>
        <dbReference type="ARBA" id="ARBA00022695"/>
    </source>
</evidence>
<keyword evidence="13" id="KW-1185">Reference proteome</keyword>
<evidence type="ECO:0000256" key="6">
    <source>
        <dbReference type="ARBA" id="ARBA00022741"/>
    </source>
</evidence>
<gene>
    <name evidence="10" type="primary">dacA</name>
    <name evidence="12" type="ORF">GMBLW1_00450</name>
</gene>
<feature type="transmembrane region" description="Helical" evidence="10">
    <location>
        <begin position="17"/>
        <end position="34"/>
    </location>
</feature>
<evidence type="ECO:0000313" key="12">
    <source>
        <dbReference type="EMBL" id="VIP03915.1"/>
    </source>
</evidence>
<dbReference type="InterPro" id="IPR034701">
    <property type="entry name" value="CdaA"/>
</dbReference>
<dbReference type="Proteomes" id="UP000464378">
    <property type="component" value="Chromosome"/>
</dbReference>
<keyword evidence="3 10" id="KW-0808">Transferase</keyword>
<feature type="transmembrane region" description="Helical" evidence="10">
    <location>
        <begin position="46"/>
        <end position="66"/>
    </location>
</feature>
<dbReference type="InterPro" id="IPR036888">
    <property type="entry name" value="DNA_integrity_DisA_N_sf"/>
</dbReference>
<dbReference type="InterPro" id="IPR014046">
    <property type="entry name" value="C-di-AMP_synthase"/>
</dbReference>
<dbReference type="KEGG" id="tim:GMBLW1_00450"/>
<evidence type="ECO:0000256" key="3">
    <source>
        <dbReference type="ARBA" id="ARBA00022679"/>
    </source>
</evidence>
<dbReference type="Pfam" id="PF19293">
    <property type="entry name" value="CdaA_N"/>
    <property type="match status" value="1"/>
</dbReference>
<sequence>MGKPVQVLFDSMDSRDLIEIAILAVGIYAVLRFLRRTRGAGIVRGLGIVFCGFFLVAQLLIARFDLTELGKVLDYILATTVFGLLVIFQPELRRGLMLLGQYRGLQFLGVADELPSISKSLTDTALALSKDRVGGLIAVQREQSLQPYIETGERIDSELSIPLLRTIFHDQTPLHDGAVIVQRGRIIAAACQLPLGNPPVGLRTGMRHRAAIGLSDETDALLLIVSEESGRISLAMHGQLEIVPRDQLAKRLAEELDAPSAPAEAKRSYWNRILRAGRKSVTPVS</sequence>
<dbReference type="GO" id="GO:0004016">
    <property type="term" value="F:adenylate cyclase activity"/>
    <property type="evidence" value="ECO:0007669"/>
    <property type="project" value="UniProtKB-UniRule"/>
</dbReference>
<evidence type="ECO:0000256" key="10">
    <source>
        <dbReference type="HAMAP-Rule" id="MF_01499"/>
    </source>
</evidence>
<evidence type="ECO:0000256" key="8">
    <source>
        <dbReference type="ARBA" id="ARBA00022989"/>
    </source>
</evidence>
<accession>A0A6C2YSH0</accession>
<name>A0A6C2YSH0_9BACT</name>
<comment type="similarity">
    <text evidence="10">Belongs to the adenylate cyclase family. DacA/CdaA subfamily.</text>
</comment>
<evidence type="ECO:0000259" key="11">
    <source>
        <dbReference type="PROSITE" id="PS51794"/>
    </source>
</evidence>
<comment type="function">
    <text evidence="10">Catalyzes the condensation of 2 ATP molecules into cyclic di-AMP (c-di-AMP), a second messenger used to regulate differing processes in different bacteria.</text>
</comment>
<dbReference type="PANTHER" id="PTHR34185:SF1">
    <property type="entry name" value="DIADENYLATE CYCLASE"/>
    <property type="match status" value="1"/>
</dbReference>
<keyword evidence="6 10" id="KW-0547">Nucleotide-binding</keyword>
<comment type="subunit">
    <text evidence="10">Probably a homodimer.</text>
</comment>
<evidence type="ECO:0000256" key="2">
    <source>
        <dbReference type="ARBA" id="ARBA00022475"/>
    </source>
</evidence>
<protein>
    <recommendedName>
        <fullName evidence="10">Diadenylate cyclase</fullName>
        <shortName evidence="10">DAC</shortName>
        <ecNumber evidence="10">2.7.7.85</ecNumber>
    </recommendedName>
    <alternativeName>
        <fullName evidence="10">Cyclic-di-AMP synthase</fullName>
        <shortName evidence="10">c-di-AMP synthase</shortName>
    </alternativeName>
</protein>
<comment type="catalytic activity">
    <reaction evidence="1 10">
        <text>2 ATP = 3',3'-c-di-AMP + 2 diphosphate</text>
        <dbReference type="Rhea" id="RHEA:35655"/>
        <dbReference type="ChEBI" id="CHEBI:30616"/>
        <dbReference type="ChEBI" id="CHEBI:33019"/>
        <dbReference type="ChEBI" id="CHEBI:71500"/>
        <dbReference type="EC" id="2.7.7.85"/>
    </reaction>
</comment>
<evidence type="ECO:0000256" key="7">
    <source>
        <dbReference type="ARBA" id="ARBA00022840"/>
    </source>
</evidence>
<keyword evidence="2 10" id="KW-1003">Cell membrane</keyword>
<dbReference type="EMBL" id="LR586016">
    <property type="protein sequence ID" value="VIP03915.1"/>
    <property type="molecule type" value="Genomic_DNA"/>
</dbReference>
<dbReference type="PROSITE" id="PS51794">
    <property type="entry name" value="DAC"/>
    <property type="match status" value="1"/>
</dbReference>
<reference evidence="12" key="1">
    <citation type="submission" date="2019-04" db="EMBL/GenBank/DDBJ databases">
        <authorList>
            <consortium name="Science for Life Laboratories"/>
        </authorList>
    </citation>
    <scope>NUCLEOTIDE SEQUENCE</scope>
    <source>
        <strain evidence="12">MBLW1</strain>
    </source>
</reference>
<dbReference type="AlphaFoldDB" id="A0A6C2YSH0"/>
<keyword evidence="4 10" id="KW-0812">Transmembrane</keyword>
<evidence type="ECO:0000256" key="4">
    <source>
        <dbReference type="ARBA" id="ARBA00022692"/>
    </source>
</evidence>
<dbReference type="GO" id="GO:0005524">
    <property type="term" value="F:ATP binding"/>
    <property type="evidence" value="ECO:0007669"/>
    <property type="project" value="UniProtKB-UniRule"/>
</dbReference>
<dbReference type="Pfam" id="PF02457">
    <property type="entry name" value="DAC"/>
    <property type="match status" value="1"/>
</dbReference>
<evidence type="ECO:0000313" key="13">
    <source>
        <dbReference type="Proteomes" id="UP000464378"/>
    </source>
</evidence>
<feature type="transmembrane region" description="Helical" evidence="10">
    <location>
        <begin position="72"/>
        <end position="88"/>
    </location>
</feature>
<dbReference type="PANTHER" id="PTHR34185">
    <property type="entry name" value="DIADENYLATE CYCLASE"/>
    <property type="match status" value="1"/>
</dbReference>
<dbReference type="InterPro" id="IPR050338">
    <property type="entry name" value="DisA"/>
</dbReference>
<keyword evidence="5 10" id="KW-0548">Nucleotidyltransferase</keyword>
<proteinExistence type="inferred from homology"/>
<dbReference type="Gene3D" id="3.40.1700.10">
    <property type="entry name" value="DNA integrity scanning protein, DisA, N-terminal domain"/>
    <property type="match status" value="1"/>
</dbReference>
<dbReference type="EC" id="2.7.7.85" evidence="10"/>
<comment type="caution">
    <text evidence="10">Lacks conserved residue(s) required for the propagation of feature annotation.</text>
</comment>